<dbReference type="InterPro" id="IPR010985">
    <property type="entry name" value="Ribbon_hlx_hlx"/>
</dbReference>
<organism evidence="1 2">
    <name type="scientific">Actinospica durhamensis</name>
    <dbReference type="NCBI Taxonomy" id="1508375"/>
    <lineage>
        <taxon>Bacteria</taxon>
        <taxon>Bacillati</taxon>
        <taxon>Actinomycetota</taxon>
        <taxon>Actinomycetes</taxon>
        <taxon>Catenulisporales</taxon>
        <taxon>Actinospicaceae</taxon>
        <taxon>Actinospica</taxon>
    </lineage>
</organism>
<dbReference type="SUPFAM" id="SSF47598">
    <property type="entry name" value="Ribbon-helix-helix"/>
    <property type="match status" value="1"/>
</dbReference>
<dbReference type="GO" id="GO:0006355">
    <property type="term" value="P:regulation of DNA-templated transcription"/>
    <property type="evidence" value="ECO:0007669"/>
    <property type="project" value="InterPro"/>
</dbReference>
<accession>A0A941EPQ4</accession>
<name>A0A941EPQ4_9ACTN</name>
<evidence type="ECO:0000313" key="1">
    <source>
        <dbReference type="EMBL" id="MBR7834848.1"/>
    </source>
</evidence>
<proteinExistence type="predicted"/>
<evidence type="ECO:0000313" key="2">
    <source>
        <dbReference type="Proteomes" id="UP000675781"/>
    </source>
</evidence>
<protein>
    <submittedName>
        <fullName evidence="1">Ribbon-helix-helix protein, CopG family</fullName>
    </submittedName>
</protein>
<reference evidence="1" key="1">
    <citation type="submission" date="2021-04" db="EMBL/GenBank/DDBJ databases">
        <title>Genome based classification of Actinospica acidithermotolerans sp. nov., an actinobacterium isolated from an Indonesian hot spring.</title>
        <authorList>
            <person name="Kusuma A.B."/>
            <person name="Putra K.E."/>
            <person name="Nafisah S."/>
            <person name="Loh J."/>
            <person name="Nouioui I."/>
            <person name="Goodfellow M."/>
        </authorList>
    </citation>
    <scope>NUCLEOTIDE SEQUENCE</scope>
    <source>
        <strain evidence="1">CSCA 57</strain>
    </source>
</reference>
<sequence>MAETGNAGKGATKNMVLRLDPELADLLATVAEVEQRSVSDVAREAIAALVEARRGDERFRRLLQENLARHQRLLDLLRDEDQ</sequence>
<dbReference type="RefSeq" id="WP_212529364.1">
    <property type="nucleotide sequence ID" value="NZ_JAGSOG010000072.1"/>
</dbReference>
<gene>
    <name evidence="1" type="ORF">KDL01_16365</name>
</gene>
<keyword evidence="2" id="KW-1185">Reference proteome</keyword>
<comment type="caution">
    <text evidence="1">The sequence shown here is derived from an EMBL/GenBank/DDBJ whole genome shotgun (WGS) entry which is preliminary data.</text>
</comment>
<dbReference type="AlphaFoldDB" id="A0A941EPQ4"/>
<dbReference type="EMBL" id="JAGSOG010000072">
    <property type="protein sequence ID" value="MBR7834848.1"/>
    <property type="molecule type" value="Genomic_DNA"/>
</dbReference>
<dbReference type="Proteomes" id="UP000675781">
    <property type="component" value="Unassembled WGS sequence"/>
</dbReference>